<keyword evidence="2" id="KW-1185">Reference proteome</keyword>
<dbReference type="Proteomes" id="UP000315842">
    <property type="component" value="Unassembled WGS sequence"/>
</dbReference>
<organism evidence="1 2">
    <name type="scientific">Cellulomonas uda</name>
    <dbReference type="NCBI Taxonomy" id="1714"/>
    <lineage>
        <taxon>Bacteria</taxon>
        <taxon>Bacillati</taxon>
        <taxon>Actinomycetota</taxon>
        <taxon>Actinomycetes</taxon>
        <taxon>Micrococcales</taxon>
        <taxon>Cellulomonadaceae</taxon>
        <taxon>Cellulomonas</taxon>
    </lineage>
</organism>
<reference evidence="1 2" key="1">
    <citation type="submission" date="2019-06" db="EMBL/GenBank/DDBJ databases">
        <title>Whole genome shotgun sequence of Cellulomonas uda NBRC 3747.</title>
        <authorList>
            <person name="Hosoyama A."/>
            <person name="Uohara A."/>
            <person name="Ohji S."/>
            <person name="Ichikawa N."/>
        </authorList>
    </citation>
    <scope>NUCLEOTIDE SEQUENCE [LARGE SCALE GENOMIC DNA]</scope>
    <source>
        <strain evidence="1 2">NBRC 3747</strain>
    </source>
</reference>
<evidence type="ECO:0000313" key="1">
    <source>
        <dbReference type="EMBL" id="GEA82083.1"/>
    </source>
</evidence>
<accession>A0A4Y3KDR3</accession>
<dbReference type="EMBL" id="BJLP01000046">
    <property type="protein sequence ID" value="GEA82083.1"/>
    <property type="molecule type" value="Genomic_DNA"/>
</dbReference>
<sequence>MRGGYVLTDDKAVFDRFAGALAGLGEVLQVSGSQGTVVQLSDEHGRLFTVFDAVPKGVEWEVFQEPPTPSGRRLPSLKCDDLAAFPFESRWPELVARALSAIADVVDERVWLLDGDGVLWDAGSVDPVRLRL</sequence>
<proteinExistence type="predicted"/>
<comment type="caution">
    <text evidence="1">The sequence shown here is derived from an EMBL/GenBank/DDBJ whole genome shotgun (WGS) entry which is preliminary data.</text>
</comment>
<dbReference type="AlphaFoldDB" id="A0A4Y3KDR3"/>
<protein>
    <submittedName>
        <fullName evidence="1">Uncharacterized protein</fullName>
    </submittedName>
</protein>
<name>A0A4Y3KDR3_CELUD</name>
<evidence type="ECO:0000313" key="2">
    <source>
        <dbReference type="Proteomes" id="UP000315842"/>
    </source>
</evidence>
<gene>
    <name evidence="1" type="ORF">CUD01_25270</name>
</gene>